<accession>W0ECJ2</accession>
<keyword evidence="5" id="KW-1133">Transmembrane helix</keyword>
<evidence type="ECO:0000256" key="1">
    <source>
        <dbReference type="ARBA" id="ARBA00004167"/>
    </source>
</evidence>
<feature type="compositionally biased region" description="Acidic residues" evidence="8">
    <location>
        <begin position="106"/>
        <end position="117"/>
    </location>
</feature>
<dbReference type="AlphaFoldDB" id="W0ECJ2"/>
<dbReference type="GO" id="GO:0016020">
    <property type="term" value="C:membrane"/>
    <property type="evidence" value="ECO:0007669"/>
    <property type="project" value="UniProtKB-SubCell"/>
</dbReference>
<dbReference type="GO" id="GO:0015031">
    <property type="term" value="P:protein transport"/>
    <property type="evidence" value="ECO:0007669"/>
    <property type="project" value="UniProtKB-KW"/>
</dbReference>
<evidence type="ECO:0000256" key="4">
    <source>
        <dbReference type="ARBA" id="ARBA00022927"/>
    </source>
</evidence>
<sequence length="147" mass="16354">MGFSMSELLILMVIGVIIFGPEDLPDIARTVGKFVYEMKKIFNDATKDLKDVTQDFTDVSKNIKDVIETPSNIINKTIDESVKPVLDMNSTGSKKQNGESQVSKEAEEELLTYDEVDNSSSKPQSKDQDKGLDPLAELPEDMVSYKS</sequence>
<keyword evidence="6" id="KW-0811">Translocation</keyword>
<gene>
    <name evidence="9" type="ORF">DESME_09315</name>
</gene>
<feature type="compositionally biased region" description="Polar residues" evidence="8">
    <location>
        <begin position="88"/>
        <end position="103"/>
    </location>
</feature>
<dbReference type="RefSeq" id="WP_006718344.1">
    <property type="nucleotide sequence ID" value="NZ_CP007032.1"/>
</dbReference>
<dbReference type="Gene3D" id="1.20.5.3310">
    <property type="match status" value="1"/>
</dbReference>
<dbReference type="eggNOG" id="COG1826">
    <property type="taxonomic scope" value="Bacteria"/>
</dbReference>
<dbReference type="PANTHER" id="PTHR33162:SF1">
    <property type="entry name" value="SEC-INDEPENDENT PROTEIN TRANSLOCASE PROTEIN TATA, CHLOROPLASTIC"/>
    <property type="match status" value="1"/>
</dbReference>
<keyword evidence="7" id="KW-0472">Membrane</keyword>
<name>W0ECJ2_9FIRM</name>
<evidence type="ECO:0000256" key="8">
    <source>
        <dbReference type="SAM" id="MobiDB-lite"/>
    </source>
</evidence>
<dbReference type="InterPro" id="IPR003369">
    <property type="entry name" value="TatA/B/E"/>
</dbReference>
<keyword evidence="10" id="KW-1185">Reference proteome</keyword>
<proteinExistence type="predicted"/>
<evidence type="ECO:0000256" key="7">
    <source>
        <dbReference type="ARBA" id="ARBA00023136"/>
    </source>
</evidence>
<dbReference type="Proteomes" id="UP000010847">
    <property type="component" value="Chromosome"/>
</dbReference>
<dbReference type="HOGENOM" id="CLU_086034_1_5_9"/>
<keyword evidence="3" id="KW-0812">Transmembrane</keyword>
<keyword evidence="2" id="KW-0813">Transport</keyword>
<dbReference type="PANTHER" id="PTHR33162">
    <property type="entry name" value="SEC-INDEPENDENT PROTEIN TRANSLOCASE PROTEIN TATA, CHLOROPLASTIC"/>
    <property type="match status" value="1"/>
</dbReference>
<feature type="region of interest" description="Disordered" evidence="8">
    <location>
        <begin position="85"/>
        <end position="147"/>
    </location>
</feature>
<evidence type="ECO:0000313" key="9">
    <source>
        <dbReference type="EMBL" id="AHF08600.1"/>
    </source>
</evidence>
<dbReference type="EMBL" id="CP007032">
    <property type="protein sequence ID" value="AHF08600.1"/>
    <property type="molecule type" value="Genomic_DNA"/>
</dbReference>
<reference evidence="9 10" key="1">
    <citation type="submission" date="2013-12" db="EMBL/GenBank/DDBJ databases">
        <authorList>
            <consortium name="DOE Joint Genome Institute"/>
            <person name="Smidt H."/>
            <person name="Huntemann M."/>
            <person name="Han J."/>
            <person name="Chen A."/>
            <person name="Kyrpides N."/>
            <person name="Mavromatis K."/>
            <person name="Markowitz V."/>
            <person name="Palaniappan K."/>
            <person name="Ivanova N."/>
            <person name="Schaumberg A."/>
            <person name="Pati A."/>
            <person name="Liolios K."/>
            <person name="Nordberg H.P."/>
            <person name="Cantor M.N."/>
            <person name="Hua S.X."/>
            <person name="Woyke T."/>
        </authorList>
    </citation>
    <scope>NUCLEOTIDE SEQUENCE [LARGE SCALE GENOMIC DNA]</scope>
    <source>
        <strain evidence="10">DSM 15288</strain>
    </source>
</reference>
<comment type="subcellular location">
    <subcellularLocation>
        <location evidence="1">Membrane</location>
        <topology evidence="1">Single-pass membrane protein</topology>
    </subcellularLocation>
</comment>
<organism evidence="9 10">
    <name type="scientific">Desulfitobacterium metallireducens DSM 15288</name>
    <dbReference type="NCBI Taxonomy" id="871968"/>
    <lineage>
        <taxon>Bacteria</taxon>
        <taxon>Bacillati</taxon>
        <taxon>Bacillota</taxon>
        <taxon>Clostridia</taxon>
        <taxon>Eubacteriales</taxon>
        <taxon>Desulfitobacteriaceae</taxon>
        <taxon>Desulfitobacterium</taxon>
    </lineage>
</organism>
<evidence type="ECO:0000256" key="6">
    <source>
        <dbReference type="ARBA" id="ARBA00023010"/>
    </source>
</evidence>
<dbReference type="Pfam" id="PF02416">
    <property type="entry name" value="TatA_B_E"/>
    <property type="match status" value="1"/>
</dbReference>
<evidence type="ECO:0000256" key="2">
    <source>
        <dbReference type="ARBA" id="ARBA00022448"/>
    </source>
</evidence>
<evidence type="ECO:0000256" key="3">
    <source>
        <dbReference type="ARBA" id="ARBA00022692"/>
    </source>
</evidence>
<evidence type="ECO:0000313" key="10">
    <source>
        <dbReference type="Proteomes" id="UP000010847"/>
    </source>
</evidence>
<protein>
    <submittedName>
        <fullName evidence="9">Uncharacterized protein</fullName>
    </submittedName>
</protein>
<dbReference type="KEGG" id="dmt:DESME_09315"/>
<evidence type="ECO:0000256" key="5">
    <source>
        <dbReference type="ARBA" id="ARBA00022989"/>
    </source>
</evidence>
<dbReference type="STRING" id="871968.DESME_09315"/>
<keyword evidence="4" id="KW-0653">Protein transport</keyword>